<sequence>MLGTYTGRCDLKLPLSLQCFSLQKGECSSEWLCSLLITLSSLDHSVKFELCDALQNDLSNIEILVKNGCQELFELLLDTIIGSLIVIAVDSCTLEAVMKTKLRMLKKINLLGTYLARFEYDIPQPVEFMNLHEGTC</sequence>
<protein>
    <submittedName>
        <fullName evidence="1">Uncharacterized protein</fullName>
    </submittedName>
</protein>
<keyword evidence="2" id="KW-1185">Reference proteome</keyword>
<proteinExistence type="predicted"/>
<reference evidence="1" key="2">
    <citation type="submission" date="2020-11" db="EMBL/GenBank/DDBJ databases">
        <authorList>
            <person name="McCartney M.A."/>
            <person name="Auch B."/>
            <person name="Kono T."/>
            <person name="Mallez S."/>
            <person name="Becker A."/>
            <person name="Gohl D.M."/>
            <person name="Silverstein K.A.T."/>
            <person name="Koren S."/>
            <person name="Bechman K.B."/>
            <person name="Herman A."/>
            <person name="Abrahante J.E."/>
            <person name="Garbe J."/>
        </authorList>
    </citation>
    <scope>NUCLEOTIDE SEQUENCE</scope>
    <source>
        <strain evidence="1">Duluth1</strain>
        <tissue evidence="1">Whole animal</tissue>
    </source>
</reference>
<name>A0A9D4I8S2_DREPO</name>
<dbReference type="AlphaFoldDB" id="A0A9D4I8S2"/>
<dbReference type="EMBL" id="JAIWYP010000010">
    <property type="protein sequence ID" value="KAH3751253.1"/>
    <property type="molecule type" value="Genomic_DNA"/>
</dbReference>
<evidence type="ECO:0000313" key="1">
    <source>
        <dbReference type="EMBL" id="KAH3751253.1"/>
    </source>
</evidence>
<dbReference type="Proteomes" id="UP000828390">
    <property type="component" value="Unassembled WGS sequence"/>
</dbReference>
<evidence type="ECO:0000313" key="2">
    <source>
        <dbReference type="Proteomes" id="UP000828390"/>
    </source>
</evidence>
<organism evidence="1 2">
    <name type="scientific">Dreissena polymorpha</name>
    <name type="common">Zebra mussel</name>
    <name type="synonym">Mytilus polymorpha</name>
    <dbReference type="NCBI Taxonomy" id="45954"/>
    <lineage>
        <taxon>Eukaryota</taxon>
        <taxon>Metazoa</taxon>
        <taxon>Spiralia</taxon>
        <taxon>Lophotrochozoa</taxon>
        <taxon>Mollusca</taxon>
        <taxon>Bivalvia</taxon>
        <taxon>Autobranchia</taxon>
        <taxon>Heteroconchia</taxon>
        <taxon>Euheterodonta</taxon>
        <taxon>Imparidentia</taxon>
        <taxon>Neoheterodontei</taxon>
        <taxon>Myida</taxon>
        <taxon>Dreissenoidea</taxon>
        <taxon>Dreissenidae</taxon>
        <taxon>Dreissena</taxon>
    </lineage>
</organism>
<comment type="caution">
    <text evidence="1">The sequence shown here is derived from an EMBL/GenBank/DDBJ whole genome shotgun (WGS) entry which is preliminary data.</text>
</comment>
<reference evidence="1" key="1">
    <citation type="journal article" date="2019" name="bioRxiv">
        <title>The Genome of the Zebra Mussel, Dreissena polymorpha: A Resource for Invasive Species Research.</title>
        <authorList>
            <person name="McCartney M.A."/>
            <person name="Auch B."/>
            <person name="Kono T."/>
            <person name="Mallez S."/>
            <person name="Zhang Y."/>
            <person name="Obille A."/>
            <person name="Becker A."/>
            <person name="Abrahante J.E."/>
            <person name="Garbe J."/>
            <person name="Badalamenti J.P."/>
            <person name="Herman A."/>
            <person name="Mangelson H."/>
            <person name="Liachko I."/>
            <person name="Sullivan S."/>
            <person name="Sone E.D."/>
            <person name="Koren S."/>
            <person name="Silverstein K.A.T."/>
            <person name="Beckman K.B."/>
            <person name="Gohl D.M."/>
        </authorList>
    </citation>
    <scope>NUCLEOTIDE SEQUENCE</scope>
    <source>
        <strain evidence="1">Duluth1</strain>
        <tissue evidence="1">Whole animal</tissue>
    </source>
</reference>
<gene>
    <name evidence="1" type="ORF">DPMN_185806</name>
</gene>
<accession>A0A9D4I8S2</accession>